<keyword evidence="5" id="KW-0175">Coiled coil</keyword>
<evidence type="ECO:0000313" key="9">
    <source>
        <dbReference type="WBParaSite" id="GPUH_0000547801-mRNA-1"/>
    </source>
</evidence>
<dbReference type="GO" id="GO:0003676">
    <property type="term" value="F:nucleic acid binding"/>
    <property type="evidence" value="ECO:0007669"/>
    <property type="project" value="InterPro"/>
</dbReference>
<keyword evidence="1" id="KW-0547">Nucleotide-binding</keyword>
<dbReference type="GO" id="GO:0005524">
    <property type="term" value="F:ATP binding"/>
    <property type="evidence" value="ECO:0007669"/>
    <property type="project" value="UniProtKB-KW"/>
</dbReference>
<dbReference type="InterPro" id="IPR014001">
    <property type="entry name" value="Helicase_ATP-bd"/>
</dbReference>
<dbReference type="InterPro" id="IPR011545">
    <property type="entry name" value="DEAD/DEAH_box_helicase_dom"/>
</dbReference>
<keyword evidence="3" id="KW-0347">Helicase</keyword>
<keyword evidence="8" id="KW-1185">Reference proteome</keyword>
<dbReference type="GO" id="GO:0005634">
    <property type="term" value="C:nucleus"/>
    <property type="evidence" value="ECO:0007669"/>
    <property type="project" value="TreeGrafter"/>
</dbReference>
<dbReference type="OrthoDB" id="5575at2759"/>
<dbReference type="Gene3D" id="3.40.50.300">
    <property type="entry name" value="P-loop containing nucleotide triphosphate hydrolases"/>
    <property type="match status" value="1"/>
</dbReference>
<sequence>MAGSWIISGCVYIAPLKALVRERVRDWNERLQRLNIRAVELTGDSTPDIRILRSAKVVITTPEKWDGITRSWEIRQYVKDVALVIIDEIHLLGVERGAVLEAIVTRLKLMAAKQKSKDPVRIIGLSTALANAGDVAEWLD</sequence>
<feature type="domain" description="Helicase ATP-binding" evidence="6">
    <location>
        <begin position="1"/>
        <end position="140"/>
    </location>
</feature>
<keyword evidence="4" id="KW-0067">ATP-binding</keyword>
<reference evidence="9" key="1">
    <citation type="submission" date="2016-06" db="UniProtKB">
        <authorList>
            <consortium name="WormBaseParasite"/>
        </authorList>
    </citation>
    <scope>IDENTIFICATION</scope>
</reference>
<dbReference type="AlphaFoldDB" id="A0A183D9T0"/>
<evidence type="ECO:0000256" key="3">
    <source>
        <dbReference type="ARBA" id="ARBA00022806"/>
    </source>
</evidence>
<evidence type="ECO:0000256" key="2">
    <source>
        <dbReference type="ARBA" id="ARBA00022801"/>
    </source>
</evidence>
<dbReference type="EMBL" id="UYRT01011694">
    <property type="protein sequence ID" value="VDK50950.1"/>
    <property type="molecule type" value="Genomic_DNA"/>
</dbReference>
<dbReference type="GO" id="GO:0016787">
    <property type="term" value="F:hydrolase activity"/>
    <property type="evidence" value="ECO:0007669"/>
    <property type="project" value="UniProtKB-KW"/>
</dbReference>
<dbReference type="SUPFAM" id="SSF52540">
    <property type="entry name" value="P-loop containing nucleoside triphosphate hydrolases"/>
    <property type="match status" value="1"/>
</dbReference>
<protein>
    <submittedName>
        <fullName evidence="9">Helicase ATP-binding domain-containing protein</fullName>
    </submittedName>
</protein>
<dbReference type="GO" id="GO:0004386">
    <property type="term" value="F:helicase activity"/>
    <property type="evidence" value="ECO:0007669"/>
    <property type="project" value="UniProtKB-KW"/>
</dbReference>
<proteinExistence type="predicted"/>
<evidence type="ECO:0000313" key="7">
    <source>
        <dbReference type="EMBL" id="VDK50950.1"/>
    </source>
</evidence>
<dbReference type="PROSITE" id="PS51192">
    <property type="entry name" value="HELICASE_ATP_BIND_1"/>
    <property type="match status" value="1"/>
</dbReference>
<dbReference type="WBParaSite" id="GPUH_0000547801-mRNA-1">
    <property type="protein sequence ID" value="GPUH_0000547801-mRNA-1"/>
    <property type="gene ID" value="GPUH_0000547801"/>
</dbReference>
<gene>
    <name evidence="7" type="ORF">GPUH_LOCUS5469</name>
</gene>
<evidence type="ECO:0000313" key="8">
    <source>
        <dbReference type="Proteomes" id="UP000271098"/>
    </source>
</evidence>
<evidence type="ECO:0000256" key="1">
    <source>
        <dbReference type="ARBA" id="ARBA00022741"/>
    </source>
</evidence>
<accession>A0A183D9T0</accession>
<dbReference type="Pfam" id="PF00270">
    <property type="entry name" value="DEAD"/>
    <property type="match status" value="1"/>
</dbReference>
<feature type="coiled-coil region" evidence="5">
    <location>
        <begin position="17"/>
        <end position="44"/>
    </location>
</feature>
<dbReference type="PANTHER" id="PTHR47961:SF4">
    <property type="entry name" value="ACTIVATING SIGNAL COINTEGRATOR 1 COMPLEX SUBUNIT 3"/>
    <property type="match status" value="1"/>
</dbReference>
<dbReference type="PANTHER" id="PTHR47961">
    <property type="entry name" value="DNA POLYMERASE THETA, PUTATIVE (AFU_ORTHOLOGUE AFUA_1G05260)-RELATED"/>
    <property type="match status" value="1"/>
</dbReference>
<evidence type="ECO:0000256" key="5">
    <source>
        <dbReference type="SAM" id="Coils"/>
    </source>
</evidence>
<dbReference type="InterPro" id="IPR050474">
    <property type="entry name" value="Hel308_SKI2-like"/>
</dbReference>
<evidence type="ECO:0000256" key="4">
    <source>
        <dbReference type="ARBA" id="ARBA00022840"/>
    </source>
</evidence>
<evidence type="ECO:0000259" key="6">
    <source>
        <dbReference type="PROSITE" id="PS51192"/>
    </source>
</evidence>
<name>A0A183D9T0_9BILA</name>
<dbReference type="InterPro" id="IPR027417">
    <property type="entry name" value="P-loop_NTPase"/>
</dbReference>
<organism evidence="9">
    <name type="scientific">Gongylonema pulchrum</name>
    <dbReference type="NCBI Taxonomy" id="637853"/>
    <lineage>
        <taxon>Eukaryota</taxon>
        <taxon>Metazoa</taxon>
        <taxon>Ecdysozoa</taxon>
        <taxon>Nematoda</taxon>
        <taxon>Chromadorea</taxon>
        <taxon>Rhabditida</taxon>
        <taxon>Spirurina</taxon>
        <taxon>Spiruromorpha</taxon>
        <taxon>Spiruroidea</taxon>
        <taxon>Gongylonematidae</taxon>
        <taxon>Gongylonema</taxon>
    </lineage>
</organism>
<dbReference type="Proteomes" id="UP000271098">
    <property type="component" value="Unassembled WGS sequence"/>
</dbReference>
<keyword evidence="2" id="KW-0378">Hydrolase</keyword>
<reference evidence="7 8" key="2">
    <citation type="submission" date="2018-11" db="EMBL/GenBank/DDBJ databases">
        <authorList>
            <consortium name="Pathogen Informatics"/>
        </authorList>
    </citation>
    <scope>NUCLEOTIDE SEQUENCE [LARGE SCALE GENOMIC DNA]</scope>
</reference>